<dbReference type="PATRIC" id="fig|70996.4.peg.4856"/>
<dbReference type="GO" id="GO:0016477">
    <property type="term" value="P:cell migration"/>
    <property type="evidence" value="ECO:0007669"/>
    <property type="project" value="TreeGrafter"/>
</dbReference>
<dbReference type="CDD" id="cd23669">
    <property type="entry name" value="GH55_SacteLam55A-like"/>
    <property type="match status" value="1"/>
</dbReference>
<dbReference type="GO" id="GO:0007163">
    <property type="term" value="P:establishment or maintenance of cell polarity"/>
    <property type="evidence" value="ECO:0007669"/>
    <property type="project" value="TreeGrafter"/>
</dbReference>
<dbReference type="InterPro" id="IPR008999">
    <property type="entry name" value="Actin-crosslinking"/>
</dbReference>
<dbReference type="GO" id="GO:0015629">
    <property type="term" value="C:actin cytoskeleton"/>
    <property type="evidence" value="ECO:0007669"/>
    <property type="project" value="TreeGrafter"/>
</dbReference>
<dbReference type="PANTHER" id="PTHR10551">
    <property type="entry name" value="FASCIN"/>
    <property type="match status" value="1"/>
</dbReference>
<dbReference type="EMBL" id="LGKP01000012">
    <property type="protein sequence ID" value="KPL90437.1"/>
    <property type="molecule type" value="Genomic_DNA"/>
</dbReference>
<dbReference type="GO" id="GO:0051017">
    <property type="term" value="P:actin filament bundle assembly"/>
    <property type="evidence" value="ECO:0007669"/>
    <property type="project" value="TreeGrafter"/>
</dbReference>
<dbReference type="STRING" id="70996.SE18_07490"/>
<dbReference type="Gene3D" id="2.80.10.50">
    <property type="match status" value="2"/>
</dbReference>
<evidence type="ECO:0000313" key="3">
    <source>
        <dbReference type="Proteomes" id="UP000050277"/>
    </source>
</evidence>
<dbReference type="RefSeq" id="WP_054533810.1">
    <property type="nucleotide sequence ID" value="NZ_LGKP01000012.1"/>
</dbReference>
<accession>A0A0P6Y3F4</accession>
<dbReference type="AlphaFoldDB" id="A0A0P6Y3F4"/>
<dbReference type="PANTHER" id="PTHR10551:SF9">
    <property type="entry name" value="FASCIN-2"/>
    <property type="match status" value="1"/>
</dbReference>
<dbReference type="SUPFAM" id="SSF51126">
    <property type="entry name" value="Pectin lyase-like"/>
    <property type="match status" value="1"/>
</dbReference>
<name>A0A0P6Y3F4_9CHLR</name>
<evidence type="ECO:0000256" key="1">
    <source>
        <dbReference type="SAM" id="SignalP"/>
    </source>
</evidence>
<keyword evidence="3" id="KW-1185">Reference proteome</keyword>
<dbReference type="Proteomes" id="UP000050277">
    <property type="component" value="Unassembled WGS sequence"/>
</dbReference>
<organism evidence="2 3">
    <name type="scientific">Herpetosiphon geysericola</name>
    <dbReference type="NCBI Taxonomy" id="70996"/>
    <lineage>
        <taxon>Bacteria</taxon>
        <taxon>Bacillati</taxon>
        <taxon>Chloroflexota</taxon>
        <taxon>Chloroflexia</taxon>
        <taxon>Herpetosiphonales</taxon>
        <taxon>Herpetosiphonaceae</taxon>
        <taxon>Herpetosiphon</taxon>
    </lineage>
</organism>
<dbReference type="GO" id="GO:0005737">
    <property type="term" value="C:cytoplasm"/>
    <property type="evidence" value="ECO:0007669"/>
    <property type="project" value="TreeGrafter"/>
</dbReference>
<proteinExistence type="predicted"/>
<feature type="signal peptide" evidence="1">
    <location>
        <begin position="1"/>
        <end position="25"/>
    </location>
</feature>
<dbReference type="OrthoDB" id="52286at2"/>
<dbReference type="GO" id="GO:0051015">
    <property type="term" value="F:actin filament binding"/>
    <property type="evidence" value="ECO:0007669"/>
    <property type="project" value="InterPro"/>
</dbReference>
<evidence type="ECO:0000313" key="2">
    <source>
        <dbReference type="EMBL" id="KPL90437.1"/>
    </source>
</evidence>
<dbReference type="CDD" id="cd00257">
    <property type="entry name" value="beta-trefoil_FSCN-like"/>
    <property type="match status" value="1"/>
</dbReference>
<dbReference type="InterPro" id="IPR059186">
    <property type="entry name" value="SACTE_4363"/>
</dbReference>
<keyword evidence="1" id="KW-0732">Signal</keyword>
<dbReference type="InterPro" id="IPR011050">
    <property type="entry name" value="Pectin_lyase_fold/virulence"/>
</dbReference>
<reference evidence="2 3" key="1">
    <citation type="submission" date="2015-07" db="EMBL/GenBank/DDBJ databases">
        <title>Whole genome sequence of Herpetosiphon geysericola DSM 7119.</title>
        <authorList>
            <person name="Hemp J."/>
            <person name="Ward L.M."/>
            <person name="Pace L.A."/>
            <person name="Fischer W.W."/>
        </authorList>
    </citation>
    <scope>NUCLEOTIDE SEQUENCE [LARGE SCALE GENOMIC DNA]</scope>
    <source>
        <strain evidence="2 3">DSM 7119</strain>
    </source>
</reference>
<comment type="caution">
    <text evidence="2">The sequence shown here is derived from an EMBL/GenBank/DDBJ whole genome shotgun (WGS) entry which is preliminary data.</text>
</comment>
<dbReference type="SUPFAM" id="SSF50405">
    <property type="entry name" value="Actin-crosslinking proteins"/>
    <property type="match status" value="1"/>
</dbReference>
<gene>
    <name evidence="2" type="ORF">SE18_07490</name>
</gene>
<dbReference type="InterPro" id="IPR010431">
    <property type="entry name" value="Fascin"/>
</dbReference>
<protein>
    <submittedName>
        <fullName evidence="2">Coagulation factor 5/8 type domain-containing protein</fullName>
    </submittedName>
</protein>
<sequence length="733" mass="78251">MLTHVWRKLAALGLALSMLFTFITAAPQAAFAAAPLNQTIWLRAVSSGKYVSADSNRGANTPLVADRDAASGWEQFQVVDAGNGNIGLRAVANGKFVSADQNFANTPLVADRATMSGWEVFQWVDVTAGQVQLRSVGNNNFVSSDLNLGAHAPLVANRPSASGWETFNWGIVGANPTPIPTTPPGTTPDFGPNVLLFDPSMSTASIQNQINTVYGIQQNSQFGSERYTLMFKPGTYNGLNIPVGFYTQLLGVGASPDSVNINGSVYSNAYLGNDNATCNFWRGAEGLSITPANGTMQWAVSQAVPFRRMHIRGNMKLNQNNGWSSGGWMADVLVDGNVNSGTQQQWISRNTQWGSWTGSNWNMVFVGVTNPPAGNWPNPPYTKIDQTPIVREKPFVTVDAAGNWGVRVPSLRTNSSGITWAGGSTPGTTIAMSQFFIAKPSDSAATINAQLAAGKHLLLTPGIYALNDTIRVNNPNTVVLGLGFATLRPTTGLAAMTVADVDGVTIAGVLFDAGVINSPVLLEVGTNGSNANHAANPIVLHDVIFRVGGAAAGKASTSLRINSHNTIVDHTWVWRADHGDGVAWNSNTAANGLIVNGNNVTIYGLFVEHYQQYQVLWQGNGGRVYFYQSEIPYDPPTQDSWRSAAGVNGWASYKVADNVTSHEAWGLGIYSVFTYPNVWLTRAIEAPNNPNVRFHNMISVAIGANGGISNVINNTGGSTQPNVSYTPKVTNYP</sequence>
<feature type="chain" id="PRO_5006133353" evidence="1">
    <location>
        <begin position="26"/>
        <end position="733"/>
    </location>
</feature>